<dbReference type="EMBL" id="CM046390">
    <property type="protein sequence ID" value="KAI8564216.1"/>
    <property type="molecule type" value="Genomic_DNA"/>
</dbReference>
<keyword evidence="2" id="KW-1185">Reference proteome</keyword>
<evidence type="ECO:0000313" key="2">
    <source>
        <dbReference type="Proteomes" id="UP001062846"/>
    </source>
</evidence>
<proteinExistence type="predicted"/>
<protein>
    <submittedName>
        <fullName evidence="1">Uncharacterized protein</fullName>
    </submittedName>
</protein>
<reference evidence="1" key="1">
    <citation type="submission" date="2022-02" db="EMBL/GenBank/DDBJ databases">
        <title>Plant Genome Project.</title>
        <authorList>
            <person name="Zhang R.-G."/>
        </authorList>
    </citation>
    <scope>NUCLEOTIDE SEQUENCE</scope>
    <source>
        <strain evidence="1">AT1</strain>
    </source>
</reference>
<dbReference type="Proteomes" id="UP001062846">
    <property type="component" value="Chromosome 3"/>
</dbReference>
<accession>A0ACC0PGD8</accession>
<gene>
    <name evidence="1" type="ORF">RHMOL_Rhmol03G0165200</name>
</gene>
<name>A0ACC0PGD8_RHOML</name>
<evidence type="ECO:0000313" key="1">
    <source>
        <dbReference type="EMBL" id="KAI8564216.1"/>
    </source>
</evidence>
<organism evidence="1 2">
    <name type="scientific">Rhododendron molle</name>
    <name type="common">Chinese azalea</name>
    <name type="synonym">Azalea mollis</name>
    <dbReference type="NCBI Taxonomy" id="49168"/>
    <lineage>
        <taxon>Eukaryota</taxon>
        <taxon>Viridiplantae</taxon>
        <taxon>Streptophyta</taxon>
        <taxon>Embryophyta</taxon>
        <taxon>Tracheophyta</taxon>
        <taxon>Spermatophyta</taxon>
        <taxon>Magnoliopsida</taxon>
        <taxon>eudicotyledons</taxon>
        <taxon>Gunneridae</taxon>
        <taxon>Pentapetalae</taxon>
        <taxon>asterids</taxon>
        <taxon>Ericales</taxon>
        <taxon>Ericaceae</taxon>
        <taxon>Ericoideae</taxon>
        <taxon>Rhodoreae</taxon>
        <taxon>Rhododendron</taxon>
    </lineage>
</organism>
<sequence length="602" mass="67603">MAARFLWRSTRKLALAATAAGGGVAAAAIATSDDPVTALKLSFTVPLRLARLSTTAAVIAFDYEYSLWGLQEESIERLKVKHAVHVRSAHKLEELCFKNGGIYIKLGQHIGQLEYLVPQEYVQRMRESLLDRCPVTSYNEVCEVVKKELGGTPDEMFSEFDSVPIASASLAQVHVARTHDGQKVAVKVQHPHMTDTAAADYATVELIVNTLHRFFPTFDYRWLIDEVRDSLPKASCLTPNYCPPPPSSLFAPPIPQHKFVISHLFVTMYLTSYSYYSLDLSSVVDGCLFVILLTIYQELDFLVEAKNSVKCMDNFRKLSPHVVDCVYAPTVYWNLSTSKLLTMEFIEGAQVTDVKKIQGLGIQPNDVAKLLSQAFAEMMFRHGFVHCDPHAANLLIRPLPSGKRSILGKRKPQLVLLDHGLYKELDLPTRTNYAALWKALIFSDARGIKENSVKLGAGEDLYALFAGVLTMRPWNRVIDQSVDHLALQGNDTDRSELQMYASQYFLQISELLRRLPRVILLMLKTNDCLRAVNNSLLKGSSLETFLIIGRVSSEALIEAQLSQTKSSLYRIKLWLEELLLEVQLLGMQIALWLLQLRKALSL</sequence>
<comment type="caution">
    <text evidence="1">The sequence shown here is derived from an EMBL/GenBank/DDBJ whole genome shotgun (WGS) entry which is preliminary data.</text>
</comment>